<name>A0A091BG85_9GAMM</name>
<accession>A0A091BG85</accession>
<dbReference type="EMBL" id="AWXU01000017">
    <property type="protein sequence ID" value="KFN50761.1"/>
    <property type="molecule type" value="Genomic_DNA"/>
</dbReference>
<evidence type="ECO:0000313" key="1">
    <source>
        <dbReference type="EMBL" id="KFN50761.1"/>
    </source>
</evidence>
<keyword evidence="2" id="KW-1185">Reference proteome</keyword>
<comment type="caution">
    <text evidence="1">The sequence shown here is derived from an EMBL/GenBank/DDBJ whole genome shotgun (WGS) entry which is preliminary data.</text>
</comment>
<dbReference type="Proteomes" id="UP000029391">
    <property type="component" value="Unassembled WGS sequence"/>
</dbReference>
<reference evidence="1 2" key="1">
    <citation type="submission" date="2013-09" db="EMBL/GenBank/DDBJ databases">
        <title>Genome sequencing of Arenimonas composti.</title>
        <authorList>
            <person name="Chen F."/>
            <person name="Wang G."/>
        </authorList>
    </citation>
    <scope>NUCLEOTIDE SEQUENCE [LARGE SCALE GENOMIC DNA]</scope>
    <source>
        <strain evidence="1 2">TR7-09</strain>
    </source>
</reference>
<proteinExistence type="predicted"/>
<dbReference type="OrthoDB" id="196483at2"/>
<dbReference type="InterPro" id="IPR005358">
    <property type="entry name" value="Puta_zinc/iron-chelating_dom"/>
</dbReference>
<dbReference type="AlphaFoldDB" id="A0A091BG85"/>
<dbReference type="RefSeq" id="WP_026817081.1">
    <property type="nucleotide sequence ID" value="NZ_AUFF01000006.1"/>
</dbReference>
<dbReference type="Pfam" id="PF03692">
    <property type="entry name" value="CxxCxxCC"/>
    <property type="match status" value="1"/>
</dbReference>
<dbReference type="STRING" id="1121013.GCA_000426365_02087"/>
<gene>
    <name evidence="1" type="ORF">P873_06240</name>
</gene>
<dbReference type="eggNOG" id="COG0727">
    <property type="taxonomic scope" value="Bacteria"/>
</dbReference>
<organism evidence="1 2">
    <name type="scientific">Arenimonas composti TR7-09 = DSM 18010</name>
    <dbReference type="NCBI Taxonomy" id="1121013"/>
    <lineage>
        <taxon>Bacteria</taxon>
        <taxon>Pseudomonadati</taxon>
        <taxon>Pseudomonadota</taxon>
        <taxon>Gammaproteobacteria</taxon>
        <taxon>Lysobacterales</taxon>
        <taxon>Lysobacteraceae</taxon>
        <taxon>Arenimonas</taxon>
    </lineage>
</organism>
<protein>
    <recommendedName>
        <fullName evidence="3">Ferredoxin</fullName>
    </recommendedName>
</protein>
<evidence type="ECO:0000313" key="2">
    <source>
        <dbReference type="Proteomes" id="UP000029391"/>
    </source>
</evidence>
<sequence>MSHPCLRCGACCAAFRVAFHWTEAQPAKPDGVPEAMTSPLRRHELQMRGTELAPMRCVALAGDIGVDAHCSIYAQRPTPCRELLPAWEGGEPSVQCDRARERHGLTPLTPGDWASADAVT</sequence>
<evidence type="ECO:0008006" key="3">
    <source>
        <dbReference type="Google" id="ProtNLM"/>
    </source>
</evidence>